<evidence type="ECO:0000313" key="1">
    <source>
        <dbReference type="EMBL" id="JAH28681.1"/>
    </source>
</evidence>
<name>A0A0E9RHP0_ANGAN</name>
<dbReference type="EMBL" id="GBXM01079896">
    <property type="protein sequence ID" value="JAH28681.1"/>
    <property type="molecule type" value="Transcribed_RNA"/>
</dbReference>
<proteinExistence type="predicted"/>
<protein>
    <submittedName>
        <fullName evidence="1">Uncharacterized protein</fullName>
    </submittedName>
</protein>
<reference evidence="1" key="2">
    <citation type="journal article" date="2015" name="Fish Shellfish Immunol.">
        <title>Early steps in the European eel (Anguilla anguilla)-Vibrio vulnificus interaction in the gills: Role of the RtxA13 toxin.</title>
        <authorList>
            <person name="Callol A."/>
            <person name="Pajuelo D."/>
            <person name="Ebbesson L."/>
            <person name="Teles M."/>
            <person name="MacKenzie S."/>
            <person name="Amaro C."/>
        </authorList>
    </citation>
    <scope>NUCLEOTIDE SEQUENCE</scope>
</reference>
<dbReference type="AlphaFoldDB" id="A0A0E9RHP0"/>
<organism evidence="1">
    <name type="scientific">Anguilla anguilla</name>
    <name type="common">European freshwater eel</name>
    <name type="synonym">Muraena anguilla</name>
    <dbReference type="NCBI Taxonomy" id="7936"/>
    <lineage>
        <taxon>Eukaryota</taxon>
        <taxon>Metazoa</taxon>
        <taxon>Chordata</taxon>
        <taxon>Craniata</taxon>
        <taxon>Vertebrata</taxon>
        <taxon>Euteleostomi</taxon>
        <taxon>Actinopterygii</taxon>
        <taxon>Neopterygii</taxon>
        <taxon>Teleostei</taxon>
        <taxon>Anguilliformes</taxon>
        <taxon>Anguillidae</taxon>
        <taxon>Anguilla</taxon>
    </lineage>
</organism>
<sequence>MNEFGLHRSLLISNGCSECIHSVCNSFGYSWSFH</sequence>
<reference evidence="1" key="1">
    <citation type="submission" date="2014-11" db="EMBL/GenBank/DDBJ databases">
        <authorList>
            <person name="Amaro Gonzalez C."/>
        </authorList>
    </citation>
    <scope>NUCLEOTIDE SEQUENCE</scope>
</reference>
<accession>A0A0E9RHP0</accession>